<dbReference type="Proteomes" id="UP000265520">
    <property type="component" value="Unassembled WGS sequence"/>
</dbReference>
<reference evidence="2 3" key="1">
    <citation type="journal article" date="2018" name="Front. Plant Sci.">
        <title>Red Clover (Trifolium pratense) and Zigzag Clover (T. medium) - A Picture of Genomic Similarities and Differences.</title>
        <authorList>
            <person name="Dluhosova J."/>
            <person name="Istvanek J."/>
            <person name="Nedelnik J."/>
            <person name="Repkova J."/>
        </authorList>
    </citation>
    <scope>NUCLEOTIDE SEQUENCE [LARGE SCALE GENOMIC DNA]</scope>
    <source>
        <strain evidence="3">cv. 10/8</strain>
        <tissue evidence="2">Leaf</tissue>
    </source>
</reference>
<keyword evidence="3" id="KW-1185">Reference proteome</keyword>
<evidence type="ECO:0000256" key="1">
    <source>
        <dbReference type="SAM" id="MobiDB-lite"/>
    </source>
</evidence>
<feature type="region of interest" description="Disordered" evidence="1">
    <location>
        <begin position="27"/>
        <end position="58"/>
    </location>
</feature>
<evidence type="ECO:0000313" key="2">
    <source>
        <dbReference type="EMBL" id="MCI72580.1"/>
    </source>
</evidence>
<proteinExistence type="predicted"/>
<evidence type="ECO:0000313" key="3">
    <source>
        <dbReference type="Proteomes" id="UP000265520"/>
    </source>
</evidence>
<feature type="compositionally biased region" description="Polar residues" evidence="1">
    <location>
        <begin position="37"/>
        <end position="46"/>
    </location>
</feature>
<comment type="caution">
    <text evidence="2">The sequence shown here is derived from an EMBL/GenBank/DDBJ whole genome shotgun (WGS) entry which is preliminary data.</text>
</comment>
<feature type="non-terminal residue" evidence="2">
    <location>
        <position position="1"/>
    </location>
</feature>
<accession>A0A392UJM9</accession>
<dbReference type="AlphaFoldDB" id="A0A392UJM9"/>
<name>A0A392UJM9_9FABA</name>
<sequence>RNAQVTVMQSDFEILFCAPRHISLRDAHSPEKKSAACQLNSATRSTPARRAGSRKPTF</sequence>
<organism evidence="2 3">
    <name type="scientific">Trifolium medium</name>
    <dbReference type="NCBI Taxonomy" id="97028"/>
    <lineage>
        <taxon>Eukaryota</taxon>
        <taxon>Viridiplantae</taxon>
        <taxon>Streptophyta</taxon>
        <taxon>Embryophyta</taxon>
        <taxon>Tracheophyta</taxon>
        <taxon>Spermatophyta</taxon>
        <taxon>Magnoliopsida</taxon>
        <taxon>eudicotyledons</taxon>
        <taxon>Gunneridae</taxon>
        <taxon>Pentapetalae</taxon>
        <taxon>rosids</taxon>
        <taxon>fabids</taxon>
        <taxon>Fabales</taxon>
        <taxon>Fabaceae</taxon>
        <taxon>Papilionoideae</taxon>
        <taxon>50 kb inversion clade</taxon>
        <taxon>NPAAA clade</taxon>
        <taxon>Hologalegina</taxon>
        <taxon>IRL clade</taxon>
        <taxon>Trifolieae</taxon>
        <taxon>Trifolium</taxon>
    </lineage>
</organism>
<dbReference type="EMBL" id="LXQA010820880">
    <property type="protein sequence ID" value="MCI72580.1"/>
    <property type="molecule type" value="Genomic_DNA"/>
</dbReference>
<protein>
    <submittedName>
        <fullName evidence="2">Uncharacterized protein</fullName>
    </submittedName>
</protein>